<dbReference type="InterPro" id="IPR039949">
    <property type="entry name" value="NAA40"/>
</dbReference>
<evidence type="ECO:0000256" key="9">
    <source>
        <dbReference type="ARBA" id="ARBA00023315"/>
    </source>
</evidence>
<accession>A0A1L0D7Q3</accession>
<dbReference type="Pfam" id="PF00583">
    <property type="entry name" value="Acetyltransf_1"/>
    <property type="match status" value="1"/>
</dbReference>
<dbReference type="GO" id="GO:0005737">
    <property type="term" value="C:cytoplasm"/>
    <property type="evidence" value="ECO:0007669"/>
    <property type="project" value="UniProtKB-SubCell"/>
</dbReference>
<dbReference type="PANTHER" id="PTHR20531">
    <property type="entry name" value="N-ALPHA-ACETYLTRANSFERASE 40"/>
    <property type="match status" value="1"/>
</dbReference>
<comment type="similarity">
    <text evidence="3">Belongs to the acetyltransferase family. NAA40 subfamily.</text>
</comment>
<evidence type="ECO:0000313" key="14">
    <source>
        <dbReference type="Proteomes" id="UP000182259"/>
    </source>
</evidence>
<dbReference type="InterPro" id="IPR000182">
    <property type="entry name" value="GNAT_dom"/>
</dbReference>
<evidence type="ECO:0000313" key="13">
    <source>
        <dbReference type="EMBL" id="SGZ52000.1"/>
    </source>
</evidence>
<proteinExistence type="inferred from homology"/>
<keyword evidence="7" id="KW-0808">Transferase</keyword>
<evidence type="ECO:0000256" key="11">
    <source>
        <dbReference type="ARBA" id="ARBA00049524"/>
    </source>
</evidence>
<comment type="subcellular location">
    <subcellularLocation>
        <location evidence="2">Cytoplasm</location>
    </subcellularLocation>
    <subcellularLocation>
        <location evidence="1">Nucleus</location>
    </subcellularLocation>
</comment>
<dbReference type="GO" id="GO:1990189">
    <property type="term" value="F:protein N-terminal-serine acetyltransferase activity"/>
    <property type="evidence" value="ECO:0007669"/>
    <property type="project" value="UniProtKB-EC"/>
</dbReference>
<dbReference type="Proteomes" id="UP000182259">
    <property type="component" value="Chromosome II"/>
</dbReference>
<evidence type="ECO:0000259" key="12">
    <source>
        <dbReference type="PROSITE" id="PS51186"/>
    </source>
</evidence>
<dbReference type="CDD" id="cd04301">
    <property type="entry name" value="NAT_SF"/>
    <property type="match status" value="1"/>
</dbReference>
<evidence type="ECO:0000256" key="3">
    <source>
        <dbReference type="ARBA" id="ARBA00008870"/>
    </source>
</evidence>
<keyword evidence="8" id="KW-0539">Nucleus</keyword>
<name>A0A1L0D7Q3_9ASCO</name>
<evidence type="ECO:0000256" key="7">
    <source>
        <dbReference type="ARBA" id="ARBA00022679"/>
    </source>
</evidence>
<comment type="catalytic activity">
    <reaction evidence="10">
        <text>N-terminal L-seryl-[histone H2A] + acetyl-CoA = N-terminal N(alpha)-acetyl-L-seryl-[histone H2A] + CoA + H(+)</text>
        <dbReference type="Rhea" id="RHEA:50600"/>
        <dbReference type="Rhea" id="RHEA-COMP:12742"/>
        <dbReference type="Rhea" id="RHEA-COMP:12744"/>
        <dbReference type="ChEBI" id="CHEBI:15378"/>
        <dbReference type="ChEBI" id="CHEBI:57287"/>
        <dbReference type="ChEBI" id="CHEBI:57288"/>
        <dbReference type="ChEBI" id="CHEBI:64738"/>
        <dbReference type="ChEBI" id="CHEBI:83690"/>
        <dbReference type="EC" id="2.3.1.257"/>
    </reaction>
</comment>
<evidence type="ECO:0000256" key="5">
    <source>
        <dbReference type="ARBA" id="ARBA00015043"/>
    </source>
</evidence>
<dbReference type="PROSITE" id="PS51186">
    <property type="entry name" value="GNAT"/>
    <property type="match status" value="1"/>
</dbReference>
<dbReference type="Gene3D" id="3.40.630.30">
    <property type="match status" value="1"/>
</dbReference>
<dbReference type="GO" id="GO:0043998">
    <property type="term" value="F:histone H2A acetyltransferase activity"/>
    <property type="evidence" value="ECO:0007669"/>
    <property type="project" value="InterPro"/>
</dbReference>
<feature type="domain" description="N-acetyltransferase" evidence="12">
    <location>
        <begin position="42"/>
        <end position="217"/>
    </location>
</feature>
<dbReference type="GO" id="GO:0010485">
    <property type="term" value="F:histone H4 acetyltransferase activity"/>
    <property type="evidence" value="ECO:0007669"/>
    <property type="project" value="InterPro"/>
</dbReference>
<dbReference type="SUPFAM" id="SSF55729">
    <property type="entry name" value="Acyl-CoA N-acyltransferases (Nat)"/>
    <property type="match status" value="1"/>
</dbReference>
<sequence>MQFDENDLMAMDAVSRSIMSLVPLVFPQSISIEDIVLTRVCRSEADIDESMLDLLVEVIHKCMGKLYVKHKGKNWREEKLDELTEPGLVFTWYKCGNDLAAFIAFKLVEELYGKTLYLYEIQVLPEYQGKRLGTDLMKYFHRMALVVDAASTDSKVPYHAILTTKATSLTVFSDNVKAFAWYTRMGYIPSPDCSVDRKLRGGKVVKPSFYLLTRPIGSPDIDDVENDNML</sequence>
<keyword evidence="9" id="KW-0012">Acyltransferase</keyword>
<dbReference type="GO" id="GO:0005634">
    <property type="term" value="C:nucleus"/>
    <property type="evidence" value="ECO:0007669"/>
    <property type="project" value="UniProtKB-SubCell"/>
</dbReference>
<organism evidence="13 14">
    <name type="scientific">Sungouiella intermedia</name>
    <dbReference type="NCBI Taxonomy" id="45354"/>
    <lineage>
        <taxon>Eukaryota</taxon>
        <taxon>Fungi</taxon>
        <taxon>Dikarya</taxon>
        <taxon>Ascomycota</taxon>
        <taxon>Saccharomycotina</taxon>
        <taxon>Pichiomycetes</taxon>
        <taxon>Metschnikowiaceae</taxon>
        <taxon>Sungouiella</taxon>
    </lineage>
</organism>
<dbReference type="PANTHER" id="PTHR20531:SF1">
    <property type="entry name" value="N-ALPHA-ACETYLTRANSFERASE 40"/>
    <property type="match status" value="1"/>
</dbReference>
<comment type="catalytic activity">
    <reaction evidence="11">
        <text>N-terminal L-seryl-[histone H4] + acetyl-CoA = N-terminal N(alpha)-acetyl-L-seryl-[histone H4] + CoA + H(+)</text>
        <dbReference type="Rhea" id="RHEA:50596"/>
        <dbReference type="Rhea" id="RHEA-COMP:12740"/>
        <dbReference type="Rhea" id="RHEA-COMP:12743"/>
        <dbReference type="ChEBI" id="CHEBI:15378"/>
        <dbReference type="ChEBI" id="CHEBI:57287"/>
        <dbReference type="ChEBI" id="CHEBI:57288"/>
        <dbReference type="ChEBI" id="CHEBI:64738"/>
        <dbReference type="ChEBI" id="CHEBI:83690"/>
        <dbReference type="EC" id="2.3.1.257"/>
    </reaction>
</comment>
<dbReference type="EMBL" id="LT635765">
    <property type="protein sequence ID" value="SGZ52000.1"/>
    <property type="molecule type" value="Genomic_DNA"/>
</dbReference>
<evidence type="ECO:0000256" key="4">
    <source>
        <dbReference type="ARBA" id="ARBA00012950"/>
    </source>
</evidence>
<protein>
    <recommendedName>
        <fullName evidence="5">N-alpha-acetyltransferase 40</fullName>
        <ecNumber evidence="4">2.3.1.257</ecNumber>
    </recommendedName>
</protein>
<dbReference type="EC" id="2.3.1.257" evidence="4"/>
<dbReference type="InterPro" id="IPR016181">
    <property type="entry name" value="Acyl_CoA_acyltransferase"/>
</dbReference>
<evidence type="ECO:0000256" key="10">
    <source>
        <dbReference type="ARBA" id="ARBA00047821"/>
    </source>
</evidence>
<evidence type="ECO:0000256" key="1">
    <source>
        <dbReference type="ARBA" id="ARBA00004123"/>
    </source>
</evidence>
<gene>
    <name evidence="13" type="ORF">SAMEA4029009_CIC11G00000001177</name>
</gene>
<keyword evidence="6" id="KW-0963">Cytoplasm</keyword>
<reference evidence="13 14" key="1">
    <citation type="submission" date="2016-10" db="EMBL/GenBank/DDBJ databases">
        <authorList>
            <person name="de Groot N.N."/>
        </authorList>
    </citation>
    <scope>NUCLEOTIDE SEQUENCE [LARGE SCALE GENOMIC DNA]</scope>
    <source>
        <strain evidence="13 14">PYCC 4715</strain>
    </source>
</reference>
<evidence type="ECO:0000256" key="8">
    <source>
        <dbReference type="ARBA" id="ARBA00023242"/>
    </source>
</evidence>
<evidence type="ECO:0000256" key="2">
    <source>
        <dbReference type="ARBA" id="ARBA00004496"/>
    </source>
</evidence>
<dbReference type="AlphaFoldDB" id="A0A1L0D7Q3"/>
<evidence type="ECO:0000256" key="6">
    <source>
        <dbReference type="ARBA" id="ARBA00022490"/>
    </source>
</evidence>